<protein>
    <submittedName>
        <fullName evidence="1">Uncharacterized protein</fullName>
    </submittedName>
</protein>
<sequence>MRPPRRPERFEPSMTRPMNLSLHARRGARLPLFRATRAAVLSVLVVAGAAHAAVLTPEQTTDLYLGAFVNGDVAKAAQFNDAMRTRFDGKDALDVAAVSKLGDTMHERLVTGLLARMPPKSRSALRGPISASITSYQQGLARSECKATGSTQKPNEYVEGQSIATVDFSCRVVDVEPGVNALKEKLGNPRLKTNKALATFITAYFTGIAKVYDDAPMSRTVTGQLDLYGTNETGWLTGSPGDVLSPLVDALLDPISKSGGEADQ</sequence>
<dbReference type="EMBL" id="NKFA01000003">
    <property type="protein sequence ID" value="OXI47929.1"/>
    <property type="molecule type" value="Genomic_DNA"/>
</dbReference>
<dbReference type="Proteomes" id="UP000214600">
    <property type="component" value="Unassembled WGS sequence"/>
</dbReference>
<evidence type="ECO:0000313" key="1">
    <source>
        <dbReference type="EMBL" id="OXI47929.1"/>
    </source>
</evidence>
<proteinExistence type="predicted"/>
<comment type="caution">
    <text evidence="1">The sequence shown here is derived from an EMBL/GenBank/DDBJ whole genome shotgun (WGS) entry which is preliminary data.</text>
</comment>
<evidence type="ECO:0000313" key="2">
    <source>
        <dbReference type="Proteomes" id="UP000214600"/>
    </source>
</evidence>
<reference evidence="1 2" key="2">
    <citation type="submission" date="2017-08" db="EMBL/GenBank/DDBJ databases">
        <title>WGS of novel Burkholderia cepaca complex species.</title>
        <authorList>
            <person name="Lipuma J."/>
            <person name="Spilker T."/>
        </authorList>
    </citation>
    <scope>NUCLEOTIDE SEQUENCE [LARGE SCALE GENOMIC DNA]</scope>
    <source>
        <strain evidence="1 2">AU17325</strain>
    </source>
</reference>
<name>A0A228J0K7_9BURK</name>
<dbReference type="AlphaFoldDB" id="A0A228J0K7"/>
<organism evidence="1 2">
    <name type="scientific">Burkholderia aenigmatica</name>
    <dbReference type="NCBI Taxonomy" id="2015348"/>
    <lineage>
        <taxon>Bacteria</taxon>
        <taxon>Pseudomonadati</taxon>
        <taxon>Pseudomonadota</taxon>
        <taxon>Betaproteobacteria</taxon>
        <taxon>Burkholderiales</taxon>
        <taxon>Burkholderiaceae</taxon>
        <taxon>Burkholderia</taxon>
        <taxon>Burkholderia cepacia complex</taxon>
    </lineage>
</organism>
<gene>
    <name evidence="1" type="ORF">CFB84_02890</name>
</gene>
<accession>A0A228J0K7</accession>
<reference evidence="2" key="1">
    <citation type="submission" date="2017-06" db="EMBL/GenBank/DDBJ databases">
        <authorList>
            <person name="LiPuma J."/>
            <person name="Spilker T."/>
        </authorList>
    </citation>
    <scope>NUCLEOTIDE SEQUENCE [LARGE SCALE GENOMIC DNA]</scope>
    <source>
        <strain evidence="2">AU17325</strain>
    </source>
</reference>
<dbReference type="OrthoDB" id="9033092at2"/>